<reference evidence="3" key="1">
    <citation type="journal article" date="2019" name="Int. J. Syst. Evol. Microbiol.">
        <title>The Global Catalogue of Microorganisms (GCM) 10K type strain sequencing project: providing services to taxonomists for standard genome sequencing and annotation.</title>
        <authorList>
            <consortium name="The Broad Institute Genomics Platform"/>
            <consortium name="The Broad Institute Genome Sequencing Center for Infectious Disease"/>
            <person name="Wu L."/>
            <person name="Ma J."/>
        </authorList>
    </citation>
    <scope>NUCLEOTIDE SEQUENCE [LARGE SCALE GENOMIC DNA]</scope>
    <source>
        <strain evidence="3">CCUG 55250</strain>
    </source>
</reference>
<name>A0ABW0I4Z0_9BACT</name>
<dbReference type="InterPro" id="IPR025567">
    <property type="entry name" value="DUF4332"/>
</dbReference>
<organism evidence="2 3">
    <name type="scientific">Larkinella bovis</name>
    <dbReference type="NCBI Taxonomy" id="683041"/>
    <lineage>
        <taxon>Bacteria</taxon>
        <taxon>Pseudomonadati</taxon>
        <taxon>Bacteroidota</taxon>
        <taxon>Cytophagia</taxon>
        <taxon>Cytophagales</taxon>
        <taxon>Spirosomataceae</taxon>
        <taxon>Larkinella</taxon>
    </lineage>
</organism>
<accession>A0ABW0I4Z0</accession>
<evidence type="ECO:0000259" key="1">
    <source>
        <dbReference type="Pfam" id="PF14229"/>
    </source>
</evidence>
<gene>
    <name evidence="2" type="ORF">ACFPMF_03735</name>
</gene>
<protein>
    <submittedName>
        <fullName evidence="2">DUF4332 domain-containing protein</fullName>
    </submittedName>
</protein>
<sequence length="135" mass="14589">MSLPIQELKGITSTVVEALKAQGVTNSEALLYAAKTASARKQLAAQAGVETSVILDLANRADLNRISGIGGVYSDLLEEAGVDTVRELAHRNPENLHVKIIEINQVRNLTQRPPTLEQLTDFINQAKSLPAGLEY</sequence>
<keyword evidence="3" id="KW-1185">Reference proteome</keyword>
<evidence type="ECO:0000313" key="2">
    <source>
        <dbReference type="EMBL" id="MFC5408404.1"/>
    </source>
</evidence>
<dbReference type="Gene3D" id="1.10.150.20">
    <property type="entry name" value="5' to 3' exonuclease, C-terminal subdomain"/>
    <property type="match status" value="1"/>
</dbReference>
<dbReference type="EMBL" id="JBHSMA010000001">
    <property type="protein sequence ID" value="MFC5408404.1"/>
    <property type="molecule type" value="Genomic_DNA"/>
</dbReference>
<evidence type="ECO:0000313" key="3">
    <source>
        <dbReference type="Proteomes" id="UP001596106"/>
    </source>
</evidence>
<feature type="domain" description="DUF4332" evidence="1">
    <location>
        <begin position="10"/>
        <end position="129"/>
    </location>
</feature>
<comment type="caution">
    <text evidence="2">The sequence shown here is derived from an EMBL/GenBank/DDBJ whole genome shotgun (WGS) entry which is preliminary data.</text>
</comment>
<dbReference type="Pfam" id="PF14229">
    <property type="entry name" value="DUF4332"/>
    <property type="match status" value="1"/>
</dbReference>
<dbReference type="Proteomes" id="UP001596106">
    <property type="component" value="Unassembled WGS sequence"/>
</dbReference>
<proteinExistence type="predicted"/>
<dbReference type="RefSeq" id="WP_379841242.1">
    <property type="nucleotide sequence ID" value="NZ_JBHSMA010000001.1"/>
</dbReference>